<dbReference type="EMBL" id="AM181137">
    <property type="protein sequence ID" value="CAJ57378.1"/>
    <property type="molecule type" value="Genomic_DNA"/>
</dbReference>
<reference evidence="7" key="1">
    <citation type="journal article" name="Microbiology (Mosc.)">
        <title>AopP, a Type Three Effector Protein of Aeromonas salmonicida inhibits the NF-954B signalling pathway.</title>
        <authorList>
            <person name="Fehr D."/>
            <person name="Casanova C."/>
            <person name="Liverman A."/>
            <person name="Blazkova H."/>
            <person name="Orth K."/>
            <person name="Dobbelaere D."/>
            <person name="Frey J."/>
            <person name="Burr S.E."/>
        </authorList>
    </citation>
    <scope>NUCLEOTIDE SEQUENCE</scope>
    <source>
        <strain evidence="6">F-265/87</strain>
        <strain evidence="7">JF3116</strain>
        <strain evidence="7">Type strain: NCIMB 1110</strain>
        <plasmid evidence="7">pAsal1a</plasmid>
    </source>
</reference>
<dbReference type="AlphaFoldDB" id="Q14SK4"/>
<dbReference type="GO" id="GO:0016746">
    <property type="term" value="F:acyltransferase activity"/>
    <property type="evidence" value="ECO:0007669"/>
    <property type="project" value="UniProtKB-KW"/>
</dbReference>
<evidence type="ECO:0000256" key="2">
    <source>
        <dbReference type="ARBA" id="ARBA00023315"/>
    </source>
</evidence>
<comment type="catalytic activity">
    <reaction evidence="4">
        <text>L-threonyl-[protein] + acetyl-CoA = O-acetyl-L-threonyl-[protein] + CoA</text>
        <dbReference type="Rhea" id="RHEA:65340"/>
        <dbReference type="Rhea" id="RHEA-COMP:11060"/>
        <dbReference type="Rhea" id="RHEA-COMP:16780"/>
        <dbReference type="ChEBI" id="CHEBI:30013"/>
        <dbReference type="ChEBI" id="CHEBI:57287"/>
        <dbReference type="ChEBI" id="CHEBI:57288"/>
        <dbReference type="ChEBI" id="CHEBI:141025"/>
    </reaction>
    <physiologicalReaction direction="left-to-right" evidence="4">
        <dbReference type="Rhea" id="RHEA:65341"/>
    </physiologicalReaction>
</comment>
<evidence type="ECO:0000313" key="6">
    <source>
        <dbReference type="EMBL" id="CAJ57377.1"/>
    </source>
</evidence>
<evidence type="ECO:0000256" key="5">
    <source>
        <dbReference type="ARBA" id="ARBA00048662"/>
    </source>
</evidence>
<dbReference type="EMBL" id="AM181136">
    <property type="protein sequence ID" value="CAJ57377.1"/>
    <property type="molecule type" value="Genomic_DNA"/>
</dbReference>
<keyword evidence="1" id="KW-0808">Transferase</keyword>
<dbReference type="InterPro" id="IPR005083">
    <property type="entry name" value="YopJ-like"/>
</dbReference>
<sequence length="299" mass="33426">MNIPPIHIKTDLTNQDEKTTIQEATKEELQLLIATMERELASGEFFTSHKNYASIDLGKMPLLIEAANNKHVGLNLNFVSNPIDLPSEIVRAISNGKEQFRYVVNMGESGIHFAAIDCKMVDGKLSLLLMEPANLNSMGPAMLAMRVSSCLKREAEIIPKPHFCIAVMDIQRSNSECGIFSVGLAKKMFSERAPLDALHEEILSERLPDGMKCDVLEGEALDRLLPPTFYKHAQSQRRLDQYIRAHPDGNDTPVNKKGELLLDRAKRLMVPVDEKLISSSIHQKRIMEYSAISDDGKSV</sequence>
<comment type="catalytic activity">
    <reaction evidence="5">
        <text>L-seryl-[protein] + acetyl-CoA = O-acetyl-L-seryl-[protein] + CoA</text>
        <dbReference type="Rhea" id="RHEA:59392"/>
        <dbReference type="Rhea" id="RHEA-COMP:9863"/>
        <dbReference type="Rhea" id="RHEA-COMP:15352"/>
        <dbReference type="ChEBI" id="CHEBI:29999"/>
        <dbReference type="ChEBI" id="CHEBI:57287"/>
        <dbReference type="ChEBI" id="CHEBI:57288"/>
        <dbReference type="ChEBI" id="CHEBI:141128"/>
    </reaction>
    <physiologicalReaction direction="left-to-right" evidence="5">
        <dbReference type="Rhea" id="RHEA:59393"/>
    </physiologicalReaction>
</comment>
<comment type="similarity">
    <text evidence="3">Belongs to the acetyltransferase YopJ family.</text>
</comment>
<keyword evidence="2" id="KW-0012">Acyltransferase</keyword>
<dbReference type="MEROPS" id="C55.008"/>
<protein>
    <submittedName>
        <fullName evidence="7">Putative peptidase C55</fullName>
    </submittedName>
</protein>
<dbReference type="NCBIfam" id="NF011898">
    <property type="entry name" value="PRK15371.1"/>
    <property type="match status" value="1"/>
</dbReference>
<evidence type="ECO:0000256" key="3">
    <source>
        <dbReference type="ARBA" id="ARBA00023785"/>
    </source>
</evidence>
<proteinExistence type="inferred from homology"/>
<name>Q14SK4_AERSA</name>
<geneLocation type="plasmid" evidence="7">
    <name>pAsal1a</name>
</geneLocation>
<gene>
    <name evidence="7" type="primary">aopP</name>
</gene>
<evidence type="ECO:0000313" key="7">
    <source>
        <dbReference type="EMBL" id="CAJ57378.1"/>
    </source>
</evidence>
<accession>Q14SK4</accession>
<organism evidence="7">
    <name type="scientific">Aeromonas salmonicida subsp. achromogenes</name>
    <dbReference type="NCBI Taxonomy" id="113288"/>
    <lineage>
        <taxon>Bacteria</taxon>
        <taxon>Pseudomonadati</taxon>
        <taxon>Pseudomonadota</taxon>
        <taxon>Gammaproteobacteria</taxon>
        <taxon>Aeromonadales</taxon>
        <taxon>Aeromonadaceae</taxon>
        <taxon>Aeromonas</taxon>
    </lineage>
</organism>
<evidence type="ECO:0000256" key="4">
    <source>
        <dbReference type="ARBA" id="ARBA00048364"/>
    </source>
</evidence>
<keyword evidence="7" id="KW-0614">Plasmid</keyword>
<dbReference type="RefSeq" id="WP_139695517.1">
    <property type="nucleotide sequence ID" value="NZ_BAAAFV010000049.1"/>
</dbReference>
<evidence type="ECO:0000256" key="1">
    <source>
        <dbReference type="ARBA" id="ARBA00022679"/>
    </source>
</evidence>
<dbReference type="Pfam" id="PF03421">
    <property type="entry name" value="Acetyltransf_14"/>
    <property type="match status" value="1"/>
</dbReference>